<dbReference type="STRING" id="679897.HMU02050"/>
<dbReference type="Proteomes" id="UP000001522">
    <property type="component" value="Chromosome"/>
</dbReference>
<feature type="binding site" description="in other chain" evidence="8">
    <location>
        <position position="121"/>
    </location>
    <ligand>
        <name>IMP</name>
        <dbReference type="ChEBI" id="CHEBI:58053"/>
        <note>ligand shared between dimeric partners</note>
    </ligand>
</feature>
<dbReference type="eggNOG" id="COG0104">
    <property type="taxonomic scope" value="Bacteria"/>
</dbReference>
<dbReference type="EMBL" id="FN555004">
    <property type="protein sequence ID" value="CBG39467.1"/>
    <property type="molecule type" value="Genomic_DNA"/>
</dbReference>
<keyword evidence="7 8" id="KW-0342">GTP-binding</keyword>
<evidence type="ECO:0000256" key="5">
    <source>
        <dbReference type="ARBA" id="ARBA00022755"/>
    </source>
</evidence>
<feature type="binding site" evidence="8">
    <location>
        <position position="12"/>
    </location>
    <ligand>
        <name>Mg(2+)</name>
        <dbReference type="ChEBI" id="CHEBI:18420"/>
    </ligand>
</feature>
<evidence type="ECO:0000256" key="1">
    <source>
        <dbReference type="ARBA" id="ARBA00011738"/>
    </source>
</evidence>
<dbReference type="AlphaFoldDB" id="D3UG46"/>
<feature type="binding site" evidence="8">
    <location>
        <begin position="11"/>
        <end position="17"/>
    </location>
    <ligand>
        <name>GTP</name>
        <dbReference type="ChEBI" id="CHEBI:37565"/>
    </ligand>
</feature>
<dbReference type="GO" id="GO:0005525">
    <property type="term" value="F:GTP binding"/>
    <property type="evidence" value="ECO:0007669"/>
    <property type="project" value="UniProtKB-UniRule"/>
</dbReference>
<feature type="binding site" evidence="8">
    <location>
        <begin position="290"/>
        <end position="296"/>
    </location>
    <ligand>
        <name>substrate</name>
    </ligand>
</feature>
<keyword evidence="4 8" id="KW-0547">Nucleotide-binding</keyword>
<sequence>MADVIVGIQWGDEGKGKIVDKLACNYDYVVRYQGGHNAGHTIVIDKKKYALHLMPSGILYPNCKNIIGNGVVISLEALHQEMQQFQNLQNRFFISDRAHIITPYHQILDSVREENDKIGTTKKGIGPTYSDKVSRVGFRMGELRDLEAFYQKLQNYYQGIEFLQDLHHISLPSPTEVFAIIESLQPYFLPFITDTARLLWKAIDEGEKILLEGAQGSMLDIDHGTYPFVTSSTTTASSASSGSGIAPRELKNVIGVFKAYCTRVGNGPFPTEENNATGELIGQRGHEFGTTTGRKRRCGWLDAVALKYACRINGCNQLALMKLDVLDHFQEVKICTKYHYKGKFIDYIPDNLENVIPVYESFEGWGETANIRDFDALPHQAKSYVQKLEEIIGVRISLISTSPERDDIIFL</sequence>
<gene>
    <name evidence="8 11" type="primary">purA</name>
    <name evidence="11" type="ordered locus">HMU02050</name>
</gene>
<dbReference type="FunFam" id="3.90.170.10:FF:000001">
    <property type="entry name" value="Adenylosuccinate synthetase"/>
    <property type="match status" value="1"/>
</dbReference>
<evidence type="ECO:0000256" key="3">
    <source>
        <dbReference type="ARBA" id="ARBA00022723"/>
    </source>
</evidence>
<keyword evidence="2 8" id="KW-0436">Ligase</keyword>
<dbReference type="PANTHER" id="PTHR11846:SF0">
    <property type="entry name" value="ADENYLOSUCCINATE SYNTHETASE"/>
    <property type="match status" value="1"/>
</dbReference>
<evidence type="ECO:0000256" key="4">
    <source>
        <dbReference type="ARBA" id="ARBA00022741"/>
    </source>
</evidence>
<dbReference type="InterPro" id="IPR018220">
    <property type="entry name" value="Adenylosuccin_syn_GTP-bd"/>
</dbReference>
<dbReference type="InterPro" id="IPR033128">
    <property type="entry name" value="Adenylosuccin_syn_Lys_AS"/>
</dbReference>
<feature type="binding site" evidence="8">
    <location>
        <position position="296"/>
    </location>
    <ligand>
        <name>GTP</name>
        <dbReference type="ChEBI" id="CHEBI:37565"/>
    </ligand>
</feature>
<dbReference type="Gene3D" id="1.10.300.10">
    <property type="entry name" value="Adenylosuccinate Synthetase, subunit A, domain 2"/>
    <property type="match status" value="1"/>
</dbReference>
<evidence type="ECO:0000256" key="2">
    <source>
        <dbReference type="ARBA" id="ARBA00022598"/>
    </source>
</evidence>
<evidence type="ECO:0000313" key="11">
    <source>
        <dbReference type="EMBL" id="CBG39467.1"/>
    </source>
</evidence>
<dbReference type="GO" id="GO:0004019">
    <property type="term" value="F:adenylosuccinate synthase activity"/>
    <property type="evidence" value="ECO:0007669"/>
    <property type="project" value="UniProtKB-UniRule"/>
</dbReference>
<feature type="binding site" description="in other chain" evidence="8">
    <location>
        <begin position="37"/>
        <end position="40"/>
    </location>
    <ligand>
        <name>IMP</name>
        <dbReference type="ChEBI" id="CHEBI:58053"/>
        <note>ligand shared between dimeric partners</note>
    </ligand>
</feature>
<evidence type="ECO:0000256" key="8">
    <source>
        <dbReference type="HAMAP-Rule" id="MF_00011"/>
    </source>
</evidence>
<evidence type="ECO:0000256" key="9">
    <source>
        <dbReference type="PROSITE-ProRule" id="PRU10134"/>
    </source>
</evidence>
<dbReference type="GO" id="GO:0046040">
    <property type="term" value="P:IMP metabolic process"/>
    <property type="evidence" value="ECO:0007669"/>
    <property type="project" value="TreeGrafter"/>
</dbReference>
<dbReference type="RefSeq" id="WP_013022562.1">
    <property type="nucleotide sequence ID" value="NC_013949.1"/>
</dbReference>
<dbReference type="SMART" id="SM00788">
    <property type="entry name" value="Adenylsucc_synt"/>
    <property type="match status" value="1"/>
</dbReference>
<dbReference type="Gene3D" id="3.90.170.10">
    <property type="entry name" value="Adenylosuccinate Synthetase, subunit A, domain 3"/>
    <property type="match status" value="1"/>
</dbReference>
<dbReference type="GO" id="GO:0005737">
    <property type="term" value="C:cytoplasm"/>
    <property type="evidence" value="ECO:0007669"/>
    <property type="project" value="UniProtKB-SubCell"/>
</dbReference>
<dbReference type="NCBIfam" id="TIGR00184">
    <property type="entry name" value="purA"/>
    <property type="match status" value="1"/>
</dbReference>
<comment type="cofactor">
    <cofactor evidence="8">
        <name>Mg(2+)</name>
        <dbReference type="ChEBI" id="CHEBI:18420"/>
    </cofactor>
    <text evidence="8">Binds 1 Mg(2+) ion per subunit.</text>
</comment>
<feature type="active site" evidence="9">
    <location>
        <position position="132"/>
    </location>
</feature>
<feature type="binding site" description="in other chain" evidence="8">
    <location>
        <position position="294"/>
    </location>
    <ligand>
        <name>IMP</name>
        <dbReference type="ChEBI" id="CHEBI:58053"/>
        <note>ligand shared between dimeric partners</note>
    </ligand>
</feature>
<comment type="function">
    <text evidence="8">Plays an important role in the de novo pathway of purine nucleotide biosynthesis. Catalyzes the first committed step in the biosynthesis of AMP from IMP.</text>
</comment>
<comment type="subcellular location">
    <subcellularLocation>
        <location evidence="8">Cytoplasm</location>
    </subcellularLocation>
</comment>
<dbReference type="UniPathway" id="UPA00075">
    <property type="reaction ID" value="UER00335"/>
</dbReference>
<reference evidence="11 12" key="1">
    <citation type="journal article" date="2010" name="BMC Genomics">
        <title>Comparative genomics and proteomics of Helicobacter mustelae, an ulcerogenic and carcinogenic gastric pathogen.</title>
        <authorList>
            <person name="O'Toole P.W."/>
            <person name="Snelling W.J."/>
            <person name="Canchaya C."/>
            <person name="Forde B.M."/>
            <person name="Hardie K.R."/>
            <person name="Josenhans C."/>
            <person name="Graham R.L.J."/>
            <person name="McMullan G."/>
            <person name="Parkhill J."/>
            <person name="Belda E."/>
            <person name="Bentley S.D."/>
        </authorList>
    </citation>
    <scope>NUCLEOTIDE SEQUENCE [LARGE SCALE GENOMIC DNA]</scope>
    <source>
        <strain evidence="12">ATCC 43772 / LMG 18044 / NCTC 12198 / 12198</strain>
    </source>
</reference>
<feature type="active site" description="Proton acceptor" evidence="8">
    <location>
        <position position="12"/>
    </location>
</feature>
<dbReference type="Gene3D" id="3.40.440.10">
    <property type="entry name" value="Adenylosuccinate Synthetase, subunit A, domain 1"/>
    <property type="match status" value="1"/>
</dbReference>
<feature type="binding site" evidence="8">
    <location>
        <position position="39"/>
    </location>
    <ligand>
        <name>Mg(2+)</name>
        <dbReference type="ChEBI" id="CHEBI:18420"/>
    </ligand>
</feature>
<feature type="binding site" evidence="8">
    <location>
        <begin position="400"/>
        <end position="402"/>
    </location>
    <ligand>
        <name>GTP</name>
        <dbReference type="ChEBI" id="CHEBI:37565"/>
    </ligand>
</feature>
<feature type="binding site" evidence="8">
    <location>
        <begin position="322"/>
        <end position="324"/>
    </location>
    <ligand>
        <name>GTP</name>
        <dbReference type="ChEBI" id="CHEBI:37565"/>
    </ligand>
</feature>
<dbReference type="InterPro" id="IPR027417">
    <property type="entry name" value="P-loop_NTPase"/>
</dbReference>
<keyword evidence="12" id="KW-1185">Reference proteome</keyword>
<dbReference type="SUPFAM" id="SSF52540">
    <property type="entry name" value="P-loop containing nucleoside triphosphate hydrolases"/>
    <property type="match status" value="1"/>
</dbReference>
<proteinExistence type="inferred from homology"/>
<keyword evidence="3 8" id="KW-0479">Metal-binding</keyword>
<comment type="similarity">
    <text evidence="8 10">Belongs to the adenylosuccinate synthetase family.</text>
</comment>
<dbReference type="InterPro" id="IPR042109">
    <property type="entry name" value="Adenylosuccinate_synth_dom1"/>
</dbReference>
<dbReference type="HAMAP" id="MF_00011">
    <property type="entry name" value="Adenylosucc_synth"/>
    <property type="match status" value="1"/>
</dbReference>
<feature type="binding site" description="in other chain" evidence="8">
    <location>
        <position position="230"/>
    </location>
    <ligand>
        <name>IMP</name>
        <dbReference type="ChEBI" id="CHEBI:58053"/>
        <note>ligand shared between dimeric partners</note>
    </ligand>
</feature>
<protein>
    <recommendedName>
        <fullName evidence="8 10">Adenylosuccinate synthetase</fullName>
        <shortName evidence="8">AMPSase</shortName>
        <shortName evidence="8">AdSS</shortName>
        <ecNumber evidence="8 10">6.3.4.4</ecNumber>
    </recommendedName>
    <alternativeName>
        <fullName evidence="8">IMP--aspartate ligase</fullName>
    </alternativeName>
</protein>
<feature type="binding site" evidence="8">
    <location>
        <position position="135"/>
    </location>
    <ligand>
        <name>IMP</name>
        <dbReference type="ChEBI" id="CHEBI:58053"/>
        <note>ligand shared between dimeric partners</note>
    </ligand>
</feature>
<evidence type="ECO:0000256" key="7">
    <source>
        <dbReference type="ARBA" id="ARBA00023134"/>
    </source>
</evidence>
<dbReference type="Pfam" id="PF00709">
    <property type="entry name" value="Adenylsucc_synt"/>
    <property type="match status" value="1"/>
</dbReference>
<comment type="subunit">
    <text evidence="1 8">Homodimer.</text>
</comment>
<dbReference type="NCBIfam" id="NF002223">
    <property type="entry name" value="PRK01117.1"/>
    <property type="match status" value="1"/>
</dbReference>
<feature type="binding site" evidence="8">
    <location>
        <begin position="39"/>
        <end position="41"/>
    </location>
    <ligand>
        <name>GTP</name>
        <dbReference type="ChEBI" id="CHEBI:37565"/>
    </ligand>
</feature>
<dbReference type="GO" id="GO:0000287">
    <property type="term" value="F:magnesium ion binding"/>
    <property type="evidence" value="ECO:0007669"/>
    <property type="project" value="UniProtKB-UniRule"/>
</dbReference>
<dbReference type="KEGG" id="hms:HMU02050"/>
<accession>D3UG46</accession>
<feature type="binding site" description="in other chain" evidence="8">
    <location>
        <position position="215"/>
    </location>
    <ligand>
        <name>IMP</name>
        <dbReference type="ChEBI" id="CHEBI:58053"/>
        <note>ligand shared between dimeric partners</note>
    </ligand>
</feature>
<dbReference type="HOGENOM" id="CLU_029848_0_0_7"/>
<keyword evidence="6 8" id="KW-0460">Magnesium</keyword>
<dbReference type="PROSITE" id="PS01266">
    <property type="entry name" value="ADENYLOSUCCIN_SYN_1"/>
    <property type="match status" value="1"/>
</dbReference>
<dbReference type="EC" id="6.3.4.4" evidence="8 10"/>
<comment type="catalytic activity">
    <reaction evidence="8 10">
        <text>IMP + L-aspartate + GTP = N(6)-(1,2-dicarboxyethyl)-AMP + GDP + phosphate + 2 H(+)</text>
        <dbReference type="Rhea" id="RHEA:15753"/>
        <dbReference type="ChEBI" id="CHEBI:15378"/>
        <dbReference type="ChEBI" id="CHEBI:29991"/>
        <dbReference type="ChEBI" id="CHEBI:37565"/>
        <dbReference type="ChEBI" id="CHEBI:43474"/>
        <dbReference type="ChEBI" id="CHEBI:57567"/>
        <dbReference type="ChEBI" id="CHEBI:58053"/>
        <dbReference type="ChEBI" id="CHEBI:58189"/>
        <dbReference type="EC" id="6.3.4.4"/>
    </reaction>
</comment>
<dbReference type="InterPro" id="IPR001114">
    <property type="entry name" value="Adenylosuccinate_synthetase"/>
</dbReference>
<feature type="active site" description="Proton donor" evidence="8">
    <location>
        <position position="40"/>
    </location>
</feature>
<dbReference type="InterPro" id="IPR042111">
    <property type="entry name" value="Adenylosuccinate_synth_dom3"/>
</dbReference>
<dbReference type="InterPro" id="IPR042110">
    <property type="entry name" value="Adenylosuccinate_synth_dom2"/>
</dbReference>
<evidence type="ECO:0000256" key="10">
    <source>
        <dbReference type="RuleBase" id="RU000520"/>
    </source>
</evidence>
<dbReference type="PROSITE" id="PS00513">
    <property type="entry name" value="ADENYLOSUCCIN_SYN_2"/>
    <property type="match status" value="1"/>
</dbReference>
<organism evidence="11 12">
    <name type="scientific">Helicobacter mustelae (strain ATCC 43772 / CCUG 25715 / CIP 103759 / LMG 18044 / NCTC 12198 / R85-136P)</name>
    <name type="common">Campylobacter mustelae</name>
    <dbReference type="NCBI Taxonomy" id="679897"/>
    <lineage>
        <taxon>Bacteria</taxon>
        <taxon>Pseudomonadati</taxon>
        <taxon>Campylobacterota</taxon>
        <taxon>Epsilonproteobacteria</taxon>
        <taxon>Campylobacterales</taxon>
        <taxon>Helicobacteraceae</taxon>
        <taxon>Helicobacter</taxon>
    </lineage>
</organism>
<dbReference type="CDD" id="cd03108">
    <property type="entry name" value="AdSS"/>
    <property type="match status" value="1"/>
</dbReference>
<keyword evidence="8" id="KW-0963">Cytoplasm</keyword>
<dbReference type="GO" id="GO:0044208">
    <property type="term" value="P:'de novo' AMP biosynthetic process"/>
    <property type="evidence" value="ECO:0007669"/>
    <property type="project" value="UniProtKB-UniRule"/>
</dbReference>
<feature type="binding site" description="in other chain" evidence="8">
    <location>
        <begin position="12"/>
        <end position="15"/>
    </location>
    <ligand>
        <name>IMP</name>
        <dbReference type="ChEBI" id="CHEBI:58053"/>
        <note>ligand shared between dimeric partners</note>
    </ligand>
</feature>
<comment type="pathway">
    <text evidence="8 10">Purine metabolism; AMP biosynthesis via de novo pathway; AMP from IMP: step 1/2.</text>
</comment>
<dbReference type="FunFam" id="1.10.300.10:FF:000001">
    <property type="entry name" value="Adenylosuccinate synthetase"/>
    <property type="match status" value="1"/>
</dbReference>
<name>D3UG46_HELM1</name>
<keyword evidence="5 8" id="KW-0658">Purine biosynthesis</keyword>
<dbReference type="PANTHER" id="PTHR11846">
    <property type="entry name" value="ADENYLOSUCCINATE SYNTHETASE"/>
    <property type="match status" value="1"/>
</dbReference>
<evidence type="ECO:0000256" key="6">
    <source>
        <dbReference type="ARBA" id="ARBA00022842"/>
    </source>
</evidence>
<evidence type="ECO:0000313" key="12">
    <source>
        <dbReference type="Proteomes" id="UP000001522"/>
    </source>
</evidence>